<comment type="subcellular location">
    <subcellularLocation>
        <location evidence="1">Cell membrane</location>
        <topology evidence="1">Multi-pass membrane protein</topology>
    </subcellularLocation>
</comment>
<evidence type="ECO:0000313" key="10">
    <source>
        <dbReference type="Proteomes" id="UP000235659"/>
    </source>
</evidence>
<dbReference type="RefSeq" id="WP_102636788.1">
    <property type="nucleotide sequence ID" value="NZ_CADIJZ010000075.1"/>
</dbReference>
<keyword evidence="4 7" id="KW-0812">Transmembrane</keyword>
<evidence type="ECO:0000313" key="8">
    <source>
        <dbReference type="EMBL" id="CAB3744596.1"/>
    </source>
</evidence>
<proteinExistence type="inferred from homology"/>
<protein>
    <submittedName>
        <fullName evidence="9">GlsB/YeaQ/YmgE family stress response membrane protein</fullName>
    </submittedName>
</protein>
<organism evidence="8 11">
    <name type="scientific">Paraburkholderia rhynchosiae</name>
    <dbReference type="NCBI Taxonomy" id="487049"/>
    <lineage>
        <taxon>Bacteria</taxon>
        <taxon>Pseudomonadati</taxon>
        <taxon>Pseudomonadota</taxon>
        <taxon>Betaproteobacteria</taxon>
        <taxon>Burkholderiales</taxon>
        <taxon>Burkholderiaceae</taxon>
        <taxon>Paraburkholderia</taxon>
    </lineage>
</organism>
<name>A0A2N7VK86_9BURK</name>
<reference evidence="9 10" key="1">
    <citation type="submission" date="2018-01" db="EMBL/GenBank/DDBJ databases">
        <title>Whole genome analyses suggest that Burkholderia sensu lato contains two further novel genera in the rhizoxinica-symbiotica group Mycetohabitans gen. nov., and Trinickia gen. nov.: implications for the evolution of diazotrophy and nodulation in the Burkholderiaceae.</title>
        <authorList>
            <person name="Estrada-de los Santos P."/>
            <person name="Palmer M."/>
            <person name="Chavez-Ramirez B."/>
            <person name="Beukes C."/>
            <person name="Steenkamp E.T."/>
            <person name="Hirsch A.M."/>
            <person name="Manyaka P."/>
            <person name="Maluk M."/>
            <person name="Lafos M."/>
            <person name="Crook M."/>
            <person name="Gross E."/>
            <person name="Simon M.F."/>
            <person name="Bueno dos Reis Junior F."/>
            <person name="Poole P.S."/>
            <person name="Venter S.N."/>
            <person name="James E.K."/>
        </authorList>
    </citation>
    <scope>NUCLEOTIDE SEQUENCE [LARGE SCALE GENOMIC DNA]</scope>
    <source>
        <strain evidence="9 10">WSM 3937</strain>
    </source>
</reference>
<evidence type="ECO:0000313" key="11">
    <source>
        <dbReference type="Proteomes" id="UP000494205"/>
    </source>
</evidence>
<keyword evidence="6 7" id="KW-0472">Membrane</keyword>
<evidence type="ECO:0000256" key="5">
    <source>
        <dbReference type="ARBA" id="ARBA00022989"/>
    </source>
</evidence>
<evidence type="ECO:0000256" key="6">
    <source>
        <dbReference type="ARBA" id="ARBA00023136"/>
    </source>
</evidence>
<comment type="similarity">
    <text evidence="2">Belongs to the UPF0410 family.</text>
</comment>
<dbReference type="Proteomes" id="UP000235659">
    <property type="component" value="Unassembled WGS sequence"/>
</dbReference>
<dbReference type="Proteomes" id="UP000494205">
    <property type="component" value="Unassembled WGS sequence"/>
</dbReference>
<feature type="transmembrane region" description="Helical" evidence="7">
    <location>
        <begin position="30"/>
        <end position="53"/>
    </location>
</feature>
<accession>A0A2N7VK86</accession>
<dbReference type="AlphaFoldDB" id="A0A2N7VK86"/>
<dbReference type="InterPro" id="IPR007341">
    <property type="entry name" value="Transgly_assoc"/>
</dbReference>
<keyword evidence="10" id="KW-1185">Reference proteome</keyword>
<dbReference type="EMBL" id="CADIJZ010000075">
    <property type="protein sequence ID" value="CAB3744596.1"/>
    <property type="molecule type" value="Genomic_DNA"/>
</dbReference>
<keyword evidence="5 7" id="KW-1133">Transmembrane helix</keyword>
<dbReference type="PANTHER" id="PTHR33884">
    <property type="entry name" value="UPF0410 PROTEIN YMGE"/>
    <property type="match status" value="1"/>
</dbReference>
<evidence type="ECO:0000256" key="1">
    <source>
        <dbReference type="ARBA" id="ARBA00004651"/>
    </source>
</evidence>
<evidence type="ECO:0000256" key="2">
    <source>
        <dbReference type="ARBA" id="ARBA00011006"/>
    </source>
</evidence>
<dbReference type="Pfam" id="PF04226">
    <property type="entry name" value="Transgly_assoc"/>
    <property type="match status" value="1"/>
</dbReference>
<feature type="transmembrane region" description="Helical" evidence="7">
    <location>
        <begin position="59"/>
        <end position="80"/>
    </location>
</feature>
<sequence length="86" mass="8794">MQHGIIAWLIIGAIAGWLAGVLVKGGGFGIIVDIIVGIVGAFIGGWLAGVLHVSLGSGWIGSIITAVIGAVILLFIIRLFRRGGYA</sequence>
<feature type="transmembrane region" description="Helical" evidence="7">
    <location>
        <begin position="6"/>
        <end position="23"/>
    </location>
</feature>
<evidence type="ECO:0000256" key="4">
    <source>
        <dbReference type="ARBA" id="ARBA00022692"/>
    </source>
</evidence>
<dbReference type="PANTHER" id="PTHR33884:SF3">
    <property type="entry name" value="UPF0410 PROTEIN YMGE"/>
    <property type="match status" value="1"/>
</dbReference>
<gene>
    <name evidence="9" type="ORF">C0Z16_36515</name>
    <name evidence="8" type="ORF">LMG27174_07210</name>
</gene>
<reference evidence="8 11" key="2">
    <citation type="submission" date="2020-04" db="EMBL/GenBank/DDBJ databases">
        <authorList>
            <person name="De Canck E."/>
        </authorList>
    </citation>
    <scope>NUCLEOTIDE SEQUENCE [LARGE SCALE GENOMIC DNA]</scope>
    <source>
        <strain evidence="8 11">LMG 27174</strain>
    </source>
</reference>
<evidence type="ECO:0000256" key="3">
    <source>
        <dbReference type="ARBA" id="ARBA00022475"/>
    </source>
</evidence>
<evidence type="ECO:0000256" key="7">
    <source>
        <dbReference type="SAM" id="Phobius"/>
    </source>
</evidence>
<dbReference type="GO" id="GO:0005886">
    <property type="term" value="C:plasma membrane"/>
    <property type="evidence" value="ECO:0007669"/>
    <property type="project" value="UniProtKB-SubCell"/>
</dbReference>
<dbReference type="EMBL" id="PNXY01000075">
    <property type="protein sequence ID" value="PMS17569.1"/>
    <property type="molecule type" value="Genomic_DNA"/>
</dbReference>
<evidence type="ECO:0000313" key="9">
    <source>
        <dbReference type="EMBL" id="PMS17569.1"/>
    </source>
</evidence>
<dbReference type="OrthoDB" id="8778751at2"/>
<keyword evidence="3" id="KW-1003">Cell membrane</keyword>